<sequence length="54" mass="6453">MKLKFQFKHIDRQTIVIAGGMSISKDKINIRFQDGPNIFWRNQKTYRKITRKVG</sequence>
<proteinExistence type="predicted"/>
<reference evidence="1" key="1">
    <citation type="journal article" date="2015" name="Nature">
        <title>Complex archaea that bridge the gap between prokaryotes and eukaryotes.</title>
        <authorList>
            <person name="Spang A."/>
            <person name="Saw J.H."/>
            <person name="Jorgensen S.L."/>
            <person name="Zaremba-Niedzwiedzka K."/>
            <person name="Martijn J."/>
            <person name="Lind A.E."/>
            <person name="van Eijk R."/>
            <person name="Schleper C."/>
            <person name="Guy L."/>
            <person name="Ettema T.J."/>
        </authorList>
    </citation>
    <scope>NUCLEOTIDE SEQUENCE</scope>
</reference>
<evidence type="ECO:0000313" key="1">
    <source>
        <dbReference type="EMBL" id="KKL82484.1"/>
    </source>
</evidence>
<protein>
    <submittedName>
        <fullName evidence="1">Uncharacterized protein</fullName>
    </submittedName>
</protein>
<accession>A0A0F9F7W7</accession>
<comment type="caution">
    <text evidence="1">The sequence shown here is derived from an EMBL/GenBank/DDBJ whole genome shotgun (WGS) entry which is preliminary data.</text>
</comment>
<name>A0A0F9F7W7_9ZZZZ</name>
<dbReference type="EMBL" id="LAZR01022265">
    <property type="protein sequence ID" value="KKL82484.1"/>
    <property type="molecule type" value="Genomic_DNA"/>
</dbReference>
<organism evidence="1">
    <name type="scientific">marine sediment metagenome</name>
    <dbReference type="NCBI Taxonomy" id="412755"/>
    <lineage>
        <taxon>unclassified sequences</taxon>
        <taxon>metagenomes</taxon>
        <taxon>ecological metagenomes</taxon>
    </lineage>
</organism>
<gene>
    <name evidence="1" type="ORF">LCGC14_1984340</name>
</gene>
<dbReference type="AlphaFoldDB" id="A0A0F9F7W7"/>